<keyword evidence="2 3" id="KW-0802">TPR repeat</keyword>
<evidence type="ECO:0000256" key="1">
    <source>
        <dbReference type="ARBA" id="ARBA00022737"/>
    </source>
</evidence>
<gene>
    <name evidence="4" type="ORF">J2S06_000617</name>
</gene>
<dbReference type="InterPro" id="IPR019734">
    <property type="entry name" value="TPR_rpt"/>
</dbReference>
<dbReference type="Pfam" id="PF14559">
    <property type="entry name" value="TPR_19"/>
    <property type="match status" value="1"/>
</dbReference>
<keyword evidence="1" id="KW-0677">Repeat</keyword>
<evidence type="ECO:0000313" key="4">
    <source>
        <dbReference type="EMBL" id="MDQ0161547.1"/>
    </source>
</evidence>
<accession>A0ABT9VKP9</accession>
<proteinExistence type="predicted"/>
<sequence length="424" mass="49652">MNKALTNAIHLVESGRTEEGLNKLEKLENDLHDEEKFTLAEYYFKWGIVDKSLALMEDLHALYPEESDIILFLAEIYMEYDQEEQAIHLLNQIDVHDEAYPQCLLLLADLYQLQGLPEVSEQKLQEAKKILPDEKVIDFALGELYFHSGKYKKAILAYQQVLNEYDELSNVNIYNRVAECLSASGRFEEALSYFEKGMQKQEDIHTIFSFGFTALQAEYYQTAIKQFEKVKSLDPEYTSVYLYLAKSYEYEGMLKESLETVNEGLKYDSFNKELYLYGGKVALKNKRPEEAEKMLKEALALDPGYIEAAITLTDFYLSIGKYEETIKILSEIMADDGEFDPKFHWNLARAYNEIERYSDALNHYQYAYTFFKDDFDFLQEYAHFLLEEGDRKHAKELFEKLLKLDPTNVEIYNILEQLDDNFSE</sequence>
<dbReference type="PANTHER" id="PTHR45586">
    <property type="entry name" value="TPR REPEAT-CONTAINING PROTEIN PA4667"/>
    <property type="match status" value="1"/>
</dbReference>
<protein>
    <submittedName>
        <fullName evidence="4">Pentatricopeptide repeat protein</fullName>
    </submittedName>
</protein>
<dbReference type="Gene3D" id="1.25.40.10">
    <property type="entry name" value="Tetratricopeptide repeat domain"/>
    <property type="match status" value="4"/>
</dbReference>
<organism evidence="4 5">
    <name type="scientific">Aeribacillus alveayuensis</name>
    <dbReference type="NCBI Taxonomy" id="279215"/>
    <lineage>
        <taxon>Bacteria</taxon>
        <taxon>Bacillati</taxon>
        <taxon>Bacillota</taxon>
        <taxon>Bacilli</taxon>
        <taxon>Bacillales</taxon>
        <taxon>Bacillaceae</taxon>
        <taxon>Aeribacillus</taxon>
    </lineage>
</organism>
<evidence type="ECO:0000313" key="5">
    <source>
        <dbReference type="Proteomes" id="UP001225646"/>
    </source>
</evidence>
<dbReference type="Pfam" id="PF13432">
    <property type="entry name" value="TPR_16"/>
    <property type="match status" value="1"/>
</dbReference>
<dbReference type="SUPFAM" id="SSF48452">
    <property type="entry name" value="TPR-like"/>
    <property type="match status" value="2"/>
</dbReference>
<dbReference type="EMBL" id="JAUSTR010000001">
    <property type="protein sequence ID" value="MDQ0161547.1"/>
    <property type="molecule type" value="Genomic_DNA"/>
</dbReference>
<feature type="repeat" description="TPR" evidence="3">
    <location>
        <begin position="375"/>
        <end position="408"/>
    </location>
</feature>
<dbReference type="Proteomes" id="UP001225646">
    <property type="component" value="Unassembled WGS sequence"/>
</dbReference>
<feature type="repeat" description="TPR" evidence="3">
    <location>
        <begin position="272"/>
        <end position="305"/>
    </location>
</feature>
<evidence type="ECO:0000256" key="2">
    <source>
        <dbReference type="ARBA" id="ARBA00022803"/>
    </source>
</evidence>
<dbReference type="SMART" id="SM00028">
    <property type="entry name" value="TPR"/>
    <property type="match status" value="7"/>
</dbReference>
<comment type="caution">
    <text evidence="4">The sequence shown here is derived from an EMBL/GenBank/DDBJ whole genome shotgun (WGS) entry which is preliminary data.</text>
</comment>
<reference evidence="4 5" key="1">
    <citation type="submission" date="2023-07" db="EMBL/GenBank/DDBJ databases">
        <title>Genomic Encyclopedia of Type Strains, Phase IV (KMG-IV): sequencing the most valuable type-strain genomes for metagenomic binning, comparative biology and taxonomic classification.</title>
        <authorList>
            <person name="Goeker M."/>
        </authorList>
    </citation>
    <scope>NUCLEOTIDE SEQUENCE [LARGE SCALE GENOMIC DNA]</scope>
    <source>
        <strain evidence="4 5">DSM 19092</strain>
    </source>
</reference>
<keyword evidence="5" id="KW-1185">Reference proteome</keyword>
<dbReference type="PANTHER" id="PTHR45586:SF1">
    <property type="entry name" value="LIPOPOLYSACCHARIDE ASSEMBLY PROTEIN B"/>
    <property type="match status" value="1"/>
</dbReference>
<feature type="repeat" description="TPR" evidence="3">
    <location>
        <begin position="204"/>
        <end position="237"/>
    </location>
</feature>
<dbReference type="InterPro" id="IPR011990">
    <property type="entry name" value="TPR-like_helical_dom_sf"/>
</dbReference>
<evidence type="ECO:0000256" key="3">
    <source>
        <dbReference type="PROSITE-ProRule" id="PRU00339"/>
    </source>
</evidence>
<dbReference type="RefSeq" id="WP_419151247.1">
    <property type="nucleotide sequence ID" value="NZ_JAUSTR010000001.1"/>
</dbReference>
<dbReference type="PROSITE" id="PS50005">
    <property type="entry name" value="TPR"/>
    <property type="match status" value="3"/>
</dbReference>
<dbReference type="InterPro" id="IPR051012">
    <property type="entry name" value="CellSynth/LPSAsmb/PSIAsmb"/>
</dbReference>
<dbReference type="Pfam" id="PF13429">
    <property type="entry name" value="TPR_15"/>
    <property type="match status" value="1"/>
</dbReference>
<name>A0ABT9VKP9_9BACI</name>